<dbReference type="GO" id="GO:0004867">
    <property type="term" value="F:serine-type endopeptidase inhibitor activity"/>
    <property type="evidence" value="ECO:0007669"/>
    <property type="project" value="InterPro"/>
</dbReference>
<keyword evidence="2" id="KW-0732">Signal</keyword>
<reference evidence="4" key="2">
    <citation type="submission" date="2020-12" db="EMBL/GenBank/DDBJ databases">
        <authorList>
            <person name="Kanost M."/>
        </authorList>
    </citation>
    <scope>NUCLEOTIDE SEQUENCE</scope>
</reference>
<gene>
    <name evidence="4" type="ORF">O3G_MSEX008962</name>
</gene>
<comment type="caution">
    <text evidence="4">The sequence shown here is derived from an EMBL/GenBank/DDBJ whole genome shotgun (WGS) entry which is preliminary data.</text>
</comment>
<accession>A0A921ZC40</accession>
<dbReference type="Proteomes" id="UP000791440">
    <property type="component" value="Unassembled WGS sequence"/>
</dbReference>
<evidence type="ECO:0000313" key="4">
    <source>
        <dbReference type="EMBL" id="KAG6454913.1"/>
    </source>
</evidence>
<dbReference type="EMBL" id="JH668478">
    <property type="protein sequence ID" value="KAG6454913.1"/>
    <property type="molecule type" value="Genomic_DNA"/>
</dbReference>
<feature type="compositionally biased region" description="Polar residues" evidence="1">
    <location>
        <begin position="76"/>
        <end position="86"/>
    </location>
</feature>
<sequence length="94" mass="11098">MSKVLFMLVIFGILYYLEAIPSEECQKTPEKRECLIEHTVAHRWNHTVRYVYNWYTKTCFEIRWADHCPKVPDPPTTNNFPSQQDCEQGCGGWA</sequence>
<evidence type="ECO:0000256" key="2">
    <source>
        <dbReference type="SAM" id="SignalP"/>
    </source>
</evidence>
<keyword evidence="5" id="KW-1185">Reference proteome</keyword>
<feature type="chain" id="PRO_5038104471" description="BPTI/Kunitz inhibitor domain-containing protein" evidence="2">
    <location>
        <begin position="20"/>
        <end position="94"/>
    </location>
</feature>
<evidence type="ECO:0000313" key="5">
    <source>
        <dbReference type="Proteomes" id="UP000791440"/>
    </source>
</evidence>
<dbReference type="PROSITE" id="PS50279">
    <property type="entry name" value="BPTI_KUNITZ_2"/>
    <property type="match status" value="1"/>
</dbReference>
<proteinExistence type="predicted"/>
<dbReference type="AlphaFoldDB" id="A0A921ZC40"/>
<dbReference type="InterPro" id="IPR002223">
    <property type="entry name" value="Kunitz_BPTI"/>
</dbReference>
<name>A0A921ZC40_MANSE</name>
<feature type="signal peptide" evidence="2">
    <location>
        <begin position="1"/>
        <end position="19"/>
    </location>
</feature>
<evidence type="ECO:0000259" key="3">
    <source>
        <dbReference type="PROSITE" id="PS50279"/>
    </source>
</evidence>
<protein>
    <recommendedName>
        <fullName evidence="3">BPTI/Kunitz inhibitor domain-containing protein</fullName>
    </recommendedName>
</protein>
<evidence type="ECO:0000256" key="1">
    <source>
        <dbReference type="SAM" id="MobiDB-lite"/>
    </source>
</evidence>
<feature type="region of interest" description="Disordered" evidence="1">
    <location>
        <begin position="75"/>
        <end position="94"/>
    </location>
</feature>
<reference evidence="4" key="1">
    <citation type="journal article" date="2016" name="Insect Biochem. Mol. Biol.">
        <title>Multifaceted biological insights from a draft genome sequence of the tobacco hornworm moth, Manduca sexta.</title>
        <authorList>
            <person name="Kanost M.R."/>
            <person name="Arrese E.L."/>
            <person name="Cao X."/>
            <person name="Chen Y.R."/>
            <person name="Chellapilla S."/>
            <person name="Goldsmith M.R."/>
            <person name="Grosse-Wilde E."/>
            <person name="Heckel D.G."/>
            <person name="Herndon N."/>
            <person name="Jiang H."/>
            <person name="Papanicolaou A."/>
            <person name="Qu J."/>
            <person name="Soulages J.L."/>
            <person name="Vogel H."/>
            <person name="Walters J."/>
            <person name="Waterhouse R.M."/>
            <person name="Ahn S.J."/>
            <person name="Almeida F.C."/>
            <person name="An C."/>
            <person name="Aqrawi P."/>
            <person name="Bretschneider A."/>
            <person name="Bryant W.B."/>
            <person name="Bucks S."/>
            <person name="Chao H."/>
            <person name="Chevignon G."/>
            <person name="Christen J.M."/>
            <person name="Clarke D.F."/>
            <person name="Dittmer N.T."/>
            <person name="Ferguson L.C.F."/>
            <person name="Garavelou S."/>
            <person name="Gordon K.H.J."/>
            <person name="Gunaratna R.T."/>
            <person name="Han Y."/>
            <person name="Hauser F."/>
            <person name="He Y."/>
            <person name="Heidel-Fischer H."/>
            <person name="Hirsh A."/>
            <person name="Hu Y."/>
            <person name="Jiang H."/>
            <person name="Kalra D."/>
            <person name="Klinner C."/>
            <person name="Konig C."/>
            <person name="Kovar C."/>
            <person name="Kroll A.R."/>
            <person name="Kuwar S.S."/>
            <person name="Lee S.L."/>
            <person name="Lehman R."/>
            <person name="Li K."/>
            <person name="Li Z."/>
            <person name="Liang H."/>
            <person name="Lovelace S."/>
            <person name="Lu Z."/>
            <person name="Mansfield J.H."/>
            <person name="McCulloch K.J."/>
            <person name="Mathew T."/>
            <person name="Morton B."/>
            <person name="Muzny D.M."/>
            <person name="Neunemann D."/>
            <person name="Ongeri F."/>
            <person name="Pauchet Y."/>
            <person name="Pu L.L."/>
            <person name="Pyrousis I."/>
            <person name="Rao X.J."/>
            <person name="Redding A."/>
            <person name="Roesel C."/>
            <person name="Sanchez-Gracia A."/>
            <person name="Schaack S."/>
            <person name="Shukla A."/>
            <person name="Tetreau G."/>
            <person name="Wang Y."/>
            <person name="Xiong G.H."/>
            <person name="Traut W."/>
            <person name="Walsh T.K."/>
            <person name="Worley K.C."/>
            <person name="Wu D."/>
            <person name="Wu W."/>
            <person name="Wu Y.Q."/>
            <person name="Zhang X."/>
            <person name="Zou Z."/>
            <person name="Zucker H."/>
            <person name="Briscoe A.D."/>
            <person name="Burmester T."/>
            <person name="Clem R.J."/>
            <person name="Feyereisen R."/>
            <person name="Grimmelikhuijzen C.J.P."/>
            <person name="Hamodrakas S.J."/>
            <person name="Hansson B.S."/>
            <person name="Huguet E."/>
            <person name="Jermiin L.S."/>
            <person name="Lan Q."/>
            <person name="Lehman H.K."/>
            <person name="Lorenzen M."/>
            <person name="Merzendorfer H."/>
            <person name="Michalopoulos I."/>
            <person name="Morton D.B."/>
            <person name="Muthukrishnan S."/>
            <person name="Oakeshott J.G."/>
            <person name="Palmer W."/>
            <person name="Park Y."/>
            <person name="Passarelli A.L."/>
            <person name="Rozas J."/>
            <person name="Schwartz L.M."/>
            <person name="Smith W."/>
            <person name="Southgate A."/>
            <person name="Vilcinskas A."/>
            <person name="Vogt R."/>
            <person name="Wang P."/>
            <person name="Werren J."/>
            <person name="Yu X.Q."/>
            <person name="Zhou J.J."/>
            <person name="Brown S.J."/>
            <person name="Scherer S.E."/>
            <person name="Richards S."/>
            <person name="Blissard G.W."/>
        </authorList>
    </citation>
    <scope>NUCLEOTIDE SEQUENCE</scope>
</reference>
<organism evidence="4 5">
    <name type="scientific">Manduca sexta</name>
    <name type="common">Tobacco hawkmoth</name>
    <name type="synonym">Tobacco hornworm</name>
    <dbReference type="NCBI Taxonomy" id="7130"/>
    <lineage>
        <taxon>Eukaryota</taxon>
        <taxon>Metazoa</taxon>
        <taxon>Ecdysozoa</taxon>
        <taxon>Arthropoda</taxon>
        <taxon>Hexapoda</taxon>
        <taxon>Insecta</taxon>
        <taxon>Pterygota</taxon>
        <taxon>Neoptera</taxon>
        <taxon>Endopterygota</taxon>
        <taxon>Lepidoptera</taxon>
        <taxon>Glossata</taxon>
        <taxon>Ditrysia</taxon>
        <taxon>Bombycoidea</taxon>
        <taxon>Sphingidae</taxon>
        <taxon>Sphinginae</taxon>
        <taxon>Sphingini</taxon>
        <taxon>Manduca</taxon>
    </lineage>
</organism>
<feature type="domain" description="BPTI/Kunitz inhibitor" evidence="3">
    <location>
        <begin position="25"/>
        <end position="90"/>
    </location>
</feature>